<gene>
    <name evidence="2" type="ORF">HIM_12659</name>
</gene>
<organism evidence="2 3">
    <name type="scientific">Hirsutella minnesotensis 3608</name>
    <dbReference type="NCBI Taxonomy" id="1043627"/>
    <lineage>
        <taxon>Eukaryota</taxon>
        <taxon>Fungi</taxon>
        <taxon>Dikarya</taxon>
        <taxon>Ascomycota</taxon>
        <taxon>Pezizomycotina</taxon>
        <taxon>Sordariomycetes</taxon>
        <taxon>Hypocreomycetidae</taxon>
        <taxon>Hypocreales</taxon>
        <taxon>Ophiocordycipitaceae</taxon>
        <taxon>Hirsutella</taxon>
    </lineage>
</organism>
<proteinExistence type="predicted"/>
<sequence>MFGLSKTTTAAVLTLLHFSQQAGAADSCHKSGSASIEIQPVEPGNKTEIRGPRAGILSHNPFDTLWSTGGNWAGNQIMSYSRTPPWRNSVPTAYWPEGSRQRMGVVFLCNNKWYYNSIYWKGSFFGGSFRQDRNRNQINLKTSIGQRGRENSGSMLHENPIEILTEKKSSACSAATTWKGSGSFFAPLAAALSNMVLALSGNGENMAIDAAAPNDGLGGSLPCDPISPLWLEKSNTVVKFAGEERYTAAYKLRGQFNRGEGNGGLDRARRMMVSCSSDKIWYTDELNDPSWVVFW</sequence>
<keyword evidence="1" id="KW-0732">Signal</keyword>
<name>A0A0F7ZQJ1_9HYPO</name>
<accession>A0A0F7ZQJ1</accession>
<feature type="signal peptide" evidence="1">
    <location>
        <begin position="1"/>
        <end position="24"/>
    </location>
</feature>
<feature type="chain" id="PRO_5002526026" evidence="1">
    <location>
        <begin position="25"/>
        <end position="295"/>
    </location>
</feature>
<dbReference type="Proteomes" id="UP000054481">
    <property type="component" value="Unassembled WGS sequence"/>
</dbReference>
<evidence type="ECO:0000313" key="3">
    <source>
        <dbReference type="Proteomes" id="UP000054481"/>
    </source>
</evidence>
<evidence type="ECO:0000313" key="2">
    <source>
        <dbReference type="EMBL" id="KJZ67953.1"/>
    </source>
</evidence>
<keyword evidence="3" id="KW-1185">Reference proteome</keyword>
<dbReference type="OrthoDB" id="4931938at2759"/>
<evidence type="ECO:0000256" key="1">
    <source>
        <dbReference type="SAM" id="SignalP"/>
    </source>
</evidence>
<protein>
    <submittedName>
        <fullName evidence="2">Uncharacterized protein</fullName>
    </submittedName>
</protein>
<dbReference type="EMBL" id="KQ031145">
    <property type="protein sequence ID" value="KJZ67953.1"/>
    <property type="molecule type" value="Genomic_DNA"/>
</dbReference>
<dbReference type="AlphaFoldDB" id="A0A0F7ZQJ1"/>
<reference evidence="2 3" key="1">
    <citation type="journal article" date="2014" name="Genome Biol. Evol.">
        <title>Comparative genomics and transcriptomics analyses reveal divergent lifestyle features of nematode endoparasitic fungus Hirsutella minnesotensis.</title>
        <authorList>
            <person name="Lai Y."/>
            <person name="Liu K."/>
            <person name="Zhang X."/>
            <person name="Zhang X."/>
            <person name="Li K."/>
            <person name="Wang N."/>
            <person name="Shu C."/>
            <person name="Wu Y."/>
            <person name="Wang C."/>
            <person name="Bushley K.E."/>
            <person name="Xiang M."/>
            <person name="Liu X."/>
        </authorList>
    </citation>
    <scope>NUCLEOTIDE SEQUENCE [LARGE SCALE GENOMIC DNA]</scope>
    <source>
        <strain evidence="2 3">3608</strain>
    </source>
</reference>